<reference evidence="1 2" key="1">
    <citation type="submission" date="2015-12" db="EMBL/GenBank/DDBJ databases">
        <title>Genome sequence of Aneurinibacillus soli.</title>
        <authorList>
            <person name="Lee J.S."/>
            <person name="Lee K.C."/>
            <person name="Kim K.K."/>
            <person name="Lee B.W."/>
        </authorList>
    </citation>
    <scope>NUCLEOTIDE SEQUENCE [LARGE SCALE GENOMIC DNA]</scope>
    <source>
        <strain evidence="1 2">CB4</strain>
    </source>
</reference>
<keyword evidence="2" id="KW-1185">Reference proteome</keyword>
<accession>A0A0U5B2Q9</accession>
<organism evidence="1 2">
    <name type="scientific">Aneurinibacillus soli</name>
    <dbReference type="NCBI Taxonomy" id="1500254"/>
    <lineage>
        <taxon>Bacteria</taxon>
        <taxon>Bacillati</taxon>
        <taxon>Bacillota</taxon>
        <taxon>Bacilli</taxon>
        <taxon>Bacillales</taxon>
        <taxon>Paenibacillaceae</taxon>
        <taxon>Aneurinibacillus group</taxon>
        <taxon>Aneurinibacillus</taxon>
    </lineage>
</organism>
<gene>
    <name evidence="1" type="ORF">CB4_02767</name>
</gene>
<sequence>MFKELKQWYSKRQERARKTTLASLMEPLIGIPVTLLFIKFLQSRYGYGQVEWKIIFIMVFFIFNAIISELALRFSGRLGLKIIKQPYYFLATISILLTWLYIFGVFD</sequence>
<dbReference type="Proteomes" id="UP000217696">
    <property type="component" value="Chromosome"/>
</dbReference>
<evidence type="ECO:0000313" key="1">
    <source>
        <dbReference type="EMBL" id="BAU28592.1"/>
    </source>
</evidence>
<evidence type="ECO:0000313" key="2">
    <source>
        <dbReference type="Proteomes" id="UP000217696"/>
    </source>
</evidence>
<dbReference type="AlphaFoldDB" id="A0A0U5B2Q9"/>
<dbReference type="EMBL" id="AP017312">
    <property type="protein sequence ID" value="BAU28592.1"/>
    <property type="molecule type" value="Genomic_DNA"/>
</dbReference>
<dbReference type="KEGG" id="asoc:CB4_02767"/>
<proteinExistence type="predicted"/>
<name>A0A0U5B2Q9_9BACL</name>
<protein>
    <submittedName>
        <fullName evidence="1">Uncharacterized protein</fullName>
    </submittedName>
</protein>
<dbReference type="RefSeq" id="WP_096466336.1">
    <property type="nucleotide sequence ID" value="NZ_AP017312.1"/>
</dbReference>